<dbReference type="Proteomes" id="UP001515480">
    <property type="component" value="Unassembled WGS sequence"/>
</dbReference>
<dbReference type="Pfam" id="PF07855">
    <property type="entry name" value="ATG101"/>
    <property type="match status" value="1"/>
</dbReference>
<dbReference type="PANTHER" id="PTHR13292">
    <property type="entry name" value="AUTOPHAGY-RELATED PROTEIN 101"/>
    <property type="match status" value="1"/>
</dbReference>
<gene>
    <name evidence="4" type="ORF">AB1Y20_009011</name>
</gene>
<dbReference type="PANTHER" id="PTHR13292:SF0">
    <property type="entry name" value="AUTOPHAGY-RELATED PROTEIN 101"/>
    <property type="match status" value="1"/>
</dbReference>
<organism evidence="4 5">
    <name type="scientific">Prymnesium parvum</name>
    <name type="common">Toxic golden alga</name>
    <dbReference type="NCBI Taxonomy" id="97485"/>
    <lineage>
        <taxon>Eukaryota</taxon>
        <taxon>Haptista</taxon>
        <taxon>Haptophyta</taxon>
        <taxon>Prymnesiophyceae</taxon>
        <taxon>Prymnesiales</taxon>
        <taxon>Prymnesiaceae</taxon>
        <taxon>Prymnesium</taxon>
    </lineage>
</organism>
<protein>
    <recommendedName>
        <fullName evidence="2">Autophagy-related protein 101</fullName>
    </recommendedName>
</protein>
<dbReference type="EMBL" id="JBGBPQ010000002">
    <property type="protein sequence ID" value="KAL1527625.1"/>
    <property type="molecule type" value="Genomic_DNA"/>
</dbReference>
<dbReference type="GO" id="GO:0019901">
    <property type="term" value="F:protein kinase binding"/>
    <property type="evidence" value="ECO:0007669"/>
    <property type="project" value="TreeGrafter"/>
</dbReference>
<sequence>MNFEVHELQPLEVAVFQVKEVLKIIMHSIVFQRALGEYGFRDTESELFEVSYVRCHSRLIDLKVEEHADDFSKAFERHQWTGDKAHMQFCVSFFERRTRPGAFGLFRSEEKVVWERWNVPLVVQRPSGPRQQNSSDSDRRRRQHVVECALREQLEFILTAASLRKEHIPPAGGLGGDVPWFEISSSATETFSGLDIFKQLLSSPPLLNGRVH</sequence>
<evidence type="ECO:0000256" key="1">
    <source>
        <dbReference type="ARBA" id="ARBA00007130"/>
    </source>
</evidence>
<dbReference type="GO" id="GO:1990316">
    <property type="term" value="C:Atg1/ULK1 kinase complex"/>
    <property type="evidence" value="ECO:0007669"/>
    <property type="project" value="TreeGrafter"/>
</dbReference>
<accession>A0AB34K0E1</accession>
<dbReference type="GO" id="GO:0000407">
    <property type="term" value="C:phagophore assembly site"/>
    <property type="evidence" value="ECO:0007669"/>
    <property type="project" value="TreeGrafter"/>
</dbReference>
<evidence type="ECO:0000256" key="3">
    <source>
        <dbReference type="ARBA" id="ARBA00023006"/>
    </source>
</evidence>
<comment type="similarity">
    <text evidence="1">Belongs to the ATG101 family.</text>
</comment>
<keyword evidence="3" id="KW-0072">Autophagy</keyword>
<name>A0AB34K0E1_PRYPA</name>
<evidence type="ECO:0000313" key="4">
    <source>
        <dbReference type="EMBL" id="KAL1527625.1"/>
    </source>
</evidence>
<evidence type="ECO:0000256" key="2">
    <source>
        <dbReference type="ARBA" id="ARBA00018874"/>
    </source>
</evidence>
<dbReference type="AlphaFoldDB" id="A0AB34K0E1"/>
<evidence type="ECO:0000313" key="5">
    <source>
        <dbReference type="Proteomes" id="UP001515480"/>
    </source>
</evidence>
<proteinExistence type="inferred from homology"/>
<dbReference type="InterPro" id="IPR012445">
    <property type="entry name" value="ATG101"/>
</dbReference>
<comment type="caution">
    <text evidence="4">The sequence shown here is derived from an EMBL/GenBank/DDBJ whole genome shotgun (WGS) entry which is preliminary data.</text>
</comment>
<keyword evidence="5" id="KW-1185">Reference proteome</keyword>
<reference evidence="4 5" key="1">
    <citation type="journal article" date="2024" name="Science">
        <title>Giant polyketide synthase enzymes in the biosynthesis of giant marine polyether toxins.</title>
        <authorList>
            <person name="Fallon T.R."/>
            <person name="Shende V.V."/>
            <person name="Wierzbicki I.H."/>
            <person name="Pendleton A.L."/>
            <person name="Watervoot N.F."/>
            <person name="Auber R.P."/>
            <person name="Gonzalez D.J."/>
            <person name="Wisecaver J.H."/>
            <person name="Moore B.S."/>
        </authorList>
    </citation>
    <scope>NUCLEOTIDE SEQUENCE [LARGE SCALE GENOMIC DNA]</scope>
    <source>
        <strain evidence="4 5">12B1</strain>
    </source>
</reference>
<dbReference type="GO" id="GO:0000045">
    <property type="term" value="P:autophagosome assembly"/>
    <property type="evidence" value="ECO:0007669"/>
    <property type="project" value="TreeGrafter"/>
</dbReference>